<evidence type="ECO:0000259" key="2">
    <source>
        <dbReference type="Pfam" id="PF18271"/>
    </source>
</evidence>
<evidence type="ECO:0000256" key="1">
    <source>
        <dbReference type="SAM" id="SignalP"/>
    </source>
</evidence>
<organism evidence="3 4">
    <name type="scientific">Sarocladium strictum</name>
    <name type="common">Black bundle disease fungus</name>
    <name type="synonym">Acremonium strictum</name>
    <dbReference type="NCBI Taxonomy" id="5046"/>
    <lineage>
        <taxon>Eukaryota</taxon>
        <taxon>Fungi</taxon>
        <taxon>Dikarya</taxon>
        <taxon>Ascomycota</taxon>
        <taxon>Pezizomycotina</taxon>
        <taxon>Sordariomycetes</taxon>
        <taxon>Hypocreomycetidae</taxon>
        <taxon>Hypocreales</taxon>
        <taxon>Sarocladiaceae</taxon>
        <taxon>Sarocladium</taxon>
    </lineage>
</organism>
<protein>
    <recommendedName>
        <fullName evidence="2">Glycoside hydrolase 131 catalytic N-terminal domain-containing protein</fullName>
    </recommendedName>
</protein>
<dbReference type="InterPro" id="IPR041524">
    <property type="entry name" value="GH131_N"/>
</dbReference>
<dbReference type="PANTHER" id="PTHR34612">
    <property type="entry name" value="GH131_N DOMAIN-CONTAINING PROTEIN"/>
    <property type="match status" value="1"/>
</dbReference>
<feature type="signal peptide" evidence="1">
    <location>
        <begin position="1"/>
        <end position="17"/>
    </location>
</feature>
<proteinExistence type="predicted"/>
<keyword evidence="4" id="KW-1185">Reference proteome</keyword>
<accession>A0AA39L6Q4</accession>
<name>A0AA39L6Q4_SARSR</name>
<dbReference type="Gene3D" id="2.60.120.1160">
    <property type="match status" value="1"/>
</dbReference>
<reference evidence="3" key="1">
    <citation type="submission" date="2022-10" db="EMBL/GenBank/DDBJ databases">
        <title>Determination and structural analysis of whole genome sequence of Sarocladium strictum F4-1.</title>
        <authorList>
            <person name="Hu L."/>
            <person name="Jiang Y."/>
        </authorList>
    </citation>
    <scope>NUCLEOTIDE SEQUENCE</scope>
    <source>
        <strain evidence="3">F4-1</strain>
    </source>
</reference>
<comment type="caution">
    <text evidence="3">The sequence shown here is derived from an EMBL/GenBank/DDBJ whole genome shotgun (WGS) entry which is preliminary data.</text>
</comment>
<feature type="chain" id="PRO_5041360449" description="Glycoside hydrolase 131 catalytic N-terminal domain-containing protein" evidence="1">
    <location>
        <begin position="18"/>
        <end position="303"/>
    </location>
</feature>
<evidence type="ECO:0000313" key="3">
    <source>
        <dbReference type="EMBL" id="KAK0386162.1"/>
    </source>
</evidence>
<dbReference type="Pfam" id="PF18271">
    <property type="entry name" value="GH131_N"/>
    <property type="match status" value="1"/>
</dbReference>
<dbReference type="Proteomes" id="UP001175261">
    <property type="component" value="Unassembled WGS sequence"/>
</dbReference>
<sequence>MMNALISLAVLATGAAAQSCGVSCPIIFDGRVPANATVQDFDTAGGGGFNPYNPGFVKGNDLLWSDILKLPAVGEASLFDAGAGARALEVTISDKSIFQKQLGFRRAGLLFNKDSNTGSPGSKGVVTFHYSLQTDAARPLNLSHEYLLAWHEAADFSGNQFNFNAGTLIGRENATRPNTYKLQTRKNELLWETEILDGEWQNFAITLNFDDNTLAASYSKGNEPLQPVLAPTPNDNSGEGQYQFGILKKPTGTDDVVNSGFQSSNLNEGLIYGSVFVENSTGGCISTRGGAGRLRHRRRTMRV</sequence>
<dbReference type="PANTHER" id="PTHR34612:SF4">
    <property type="entry name" value="GLYCOSIDE HYDROLASE 131 CATALYTIC N-TERMINAL DOMAIN-CONTAINING PROTEIN"/>
    <property type="match status" value="1"/>
</dbReference>
<keyword evidence="1" id="KW-0732">Signal</keyword>
<dbReference type="AlphaFoldDB" id="A0AA39L6Q4"/>
<gene>
    <name evidence="3" type="ORF">NLU13_5999</name>
</gene>
<evidence type="ECO:0000313" key="4">
    <source>
        <dbReference type="Proteomes" id="UP001175261"/>
    </source>
</evidence>
<feature type="domain" description="Glycoside hydrolase 131 catalytic N-terminal" evidence="2">
    <location>
        <begin position="26"/>
        <end position="283"/>
    </location>
</feature>
<dbReference type="EMBL" id="JAPDFR010000005">
    <property type="protein sequence ID" value="KAK0386162.1"/>
    <property type="molecule type" value="Genomic_DNA"/>
</dbReference>